<comment type="caution">
    <text evidence="1">The sequence shown here is derived from an EMBL/GenBank/DDBJ whole genome shotgun (WGS) entry which is preliminary data.</text>
</comment>
<proteinExistence type="predicted"/>
<protein>
    <recommendedName>
        <fullName evidence="3">RNA-directed DNA polymerase from mobile element jockey</fullName>
    </recommendedName>
</protein>
<organism evidence="1 2">
    <name type="scientific">Araneus ventricosus</name>
    <name type="common">Orbweaver spider</name>
    <name type="synonym">Epeira ventricosa</name>
    <dbReference type="NCBI Taxonomy" id="182803"/>
    <lineage>
        <taxon>Eukaryota</taxon>
        <taxon>Metazoa</taxon>
        <taxon>Ecdysozoa</taxon>
        <taxon>Arthropoda</taxon>
        <taxon>Chelicerata</taxon>
        <taxon>Arachnida</taxon>
        <taxon>Araneae</taxon>
        <taxon>Araneomorphae</taxon>
        <taxon>Entelegynae</taxon>
        <taxon>Araneoidea</taxon>
        <taxon>Araneidae</taxon>
        <taxon>Araneus</taxon>
    </lineage>
</organism>
<accession>A0A4Y2L3X1</accession>
<name>A0A4Y2L3X1_ARAVE</name>
<evidence type="ECO:0000313" key="2">
    <source>
        <dbReference type="Proteomes" id="UP000499080"/>
    </source>
</evidence>
<sequence length="304" mass="34689">MDNVHQWCKHWRLNISPEKCAMADLSRRRMTSHPDIYYAGVPLPWKTEIKYLGFIFSKTNQNNINIKYLRTKVRRKINALKSIAYKTHGPRTKDLISIVNNSICSLFFYNCSTNNKWSATHLKICDVIQTTALRTAMGLPIWTPDIILLKLAAQGTLSGKIKRLATQFFLKHIAYGVHSPLYRNDGTQSVKLTNKDSSALGQLLSDFNIDRIIKLPNTWDCPNIKCKIHLQSFLFQDKSLPKTTIETLFEDTIRTNFSNFFLIATDAFKSPQITSIAGTSISNSFAYRLQHINSFFSAEALALC</sequence>
<dbReference type="EMBL" id="BGPR01005267">
    <property type="protein sequence ID" value="GBN08493.1"/>
    <property type="molecule type" value="Genomic_DNA"/>
</dbReference>
<dbReference type="OrthoDB" id="6437682at2759"/>
<evidence type="ECO:0008006" key="3">
    <source>
        <dbReference type="Google" id="ProtNLM"/>
    </source>
</evidence>
<dbReference type="Proteomes" id="UP000499080">
    <property type="component" value="Unassembled WGS sequence"/>
</dbReference>
<keyword evidence="2" id="KW-1185">Reference proteome</keyword>
<dbReference type="AlphaFoldDB" id="A0A4Y2L3X1"/>
<evidence type="ECO:0000313" key="1">
    <source>
        <dbReference type="EMBL" id="GBN08493.1"/>
    </source>
</evidence>
<reference evidence="1 2" key="1">
    <citation type="journal article" date="2019" name="Sci. Rep.">
        <title>Orb-weaving spider Araneus ventricosus genome elucidates the spidroin gene catalogue.</title>
        <authorList>
            <person name="Kono N."/>
            <person name="Nakamura H."/>
            <person name="Ohtoshi R."/>
            <person name="Moran D.A.P."/>
            <person name="Shinohara A."/>
            <person name="Yoshida Y."/>
            <person name="Fujiwara M."/>
            <person name="Mori M."/>
            <person name="Tomita M."/>
            <person name="Arakawa K."/>
        </authorList>
    </citation>
    <scope>NUCLEOTIDE SEQUENCE [LARGE SCALE GENOMIC DNA]</scope>
</reference>
<gene>
    <name evidence="1" type="ORF">AVEN_176642_1</name>
</gene>